<dbReference type="Proteomes" id="UP001159427">
    <property type="component" value="Unassembled WGS sequence"/>
</dbReference>
<comment type="subcellular location">
    <subcellularLocation>
        <location evidence="1">Cell membrane</location>
        <topology evidence="1">Multi-pass membrane protein</topology>
    </subcellularLocation>
</comment>
<evidence type="ECO:0000313" key="11">
    <source>
        <dbReference type="EMBL" id="CAH3023350.1"/>
    </source>
</evidence>
<keyword evidence="7" id="KW-0675">Receptor</keyword>
<dbReference type="InterPro" id="IPR000276">
    <property type="entry name" value="GPCR_Rhodpsn"/>
</dbReference>
<evidence type="ECO:0000313" key="12">
    <source>
        <dbReference type="Proteomes" id="UP001159427"/>
    </source>
</evidence>
<dbReference type="EMBL" id="CALNXI010000257">
    <property type="protein sequence ID" value="CAH3023350.1"/>
    <property type="molecule type" value="Genomic_DNA"/>
</dbReference>
<evidence type="ECO:0000259" key="10">
    <source>
        <dbReference type="PROSITE" id="PS50262"/>
    </source>
</evidence>
<proteinExistence type="predicted"/>
<keyword evidence="6 9" id="KW-0472">Membrane</keyword>
<evidence type="ECO:0000256" key="6">
    <source>
        <dbReference type="ARBA" id="ARBA00023136"/>
    </source>
</evidence>
<dbReference type="SMART" id="SM01381">
    <property type="entry name" value="7TM_GPCR_Srsx"/>
    <property type="match status" value="1"/>
</dbReference>
<dbReference type="PANTHER" id="PTHR24247:SF278">
    <property type="entry name" value="HISTAMINE H2 RECEPTOR"/>
    <property type="match status" value="1"/>
</dbReference>
<gene>
    <name evidence="11" type="ORF">PEVE_00018972</name>
</gene>
<feature type="transmembrane region" description="Helical" evidence="9">
    <location>
        <begin position="58"/>
        <end position="79"/>
    </location>
</feature>
<feature type="domain" description="G-protein coupled receptors family 1 profile" evidence="10">
    <location>
        <begin position="37"/>
        <end position="296"/>
    </location>
</feature>
<feature type="transmembrane region" description="Helical" evidence="9">
    <location>
        <begin position="245"/>
        <end position="264"/>
    </location>
</feature>
<feature type="transmembrane region" description="Helical" evidence="9">
    <location>
        <begin position="25"/>
        <end position="46"/>
    </location>
</feature>
<dbReference type="PRINTS" id="PR00237">
    <property type="entry name" value="GPCRRHODOPSN"/>
</dbReference>
<name>A0ABN8M1A7_9CNID</name>
<dbReference type="PROSITE" id="PS50262">
    <property type="entry name" value="G_PROTEIN_RECEP_F1_2"/>
    <property type="match status" value="1"/>
</dbReference>
<evidence type="ECO:0000256" key="7">
    <source>
        <dbReference type="ARBA" id="ARBA00023170"/>
    </source>
</evidence>
<evidence type="ECO:0000256" key="2">
    <source>
        <dbReference type="ARBA" id="ARBA00022475"/>
    </source>
</evidence>
<dbReference type="PANTHER" id="PTHR24247">
    <property type="entry name" value="5-HYDROXYTRYPTAMINE RECEPTOR"/>
    <property type="match status" value="1"/>
</dbReference>
<evidence type="ECO:0000256" key="8">
    <source>
        <dbReference type="ARBA" id="ARBA00023224"/>
    </source>
</evidence>
<evidence type="ECO:0000256" key="9">
    <source>
        <dbReference type="SAM" id="Phobius"/>
    </source>
</evidence>
<reference evidence="11 12" key="1">
    <citation type="submission" date="2022-05" db="EMBL/GenBank/DDBJ databases">
        <authorList>
            <consortium name="Genoscope - CEA"/>
            <person name="William W."/>
        </authorList>
    </citation>
    <scope>NUCLEOTIDE SEQUENCE [LARGE SCALE GENOMIC DNA]</scope>
</reference>
<sequence>MATQNNSSDLSNDTSLPVERILETILLFGIAVFAIVSNGLLLYVICSKRNLHNLRNAFVANLAAADLLLAATDIIYQAIERIVIDFRPPHASLCYIILLTGVLFGAASVFNLTAMNMVRYISICYPLHFSHYLTLRRSAAIVVFVWIAAFCLAFPPLIWRPDGVVCSTTKPSGEHFVSEVIYMSSEWLFWFFIPAILIFFSYYRIYAIARSHARKISALEVVQSTEMPAGSDRANSLREKKAGRMVTILFGFWVLCWMPFFIVLTITKFKSHVPAILMRLFLCLMFANSAINPVVLTWYNRELKEAIKKVLCYKKQRRSIANCEARSMATGRTTSV</sequence>
<keyword evidence="3 9" id="KW-0812">Transmembrane</keyword>
<protein>
    <recommendedName>
        <fullName evidence="10">G-protein coupled receptors family 1 profile domain-containing protein</fullName>
    </recommendedName>
</protein>
<feature type="transmembrane region" description="Helical" evidence="9">
    <location>
        <begin position="139"/>
        <end position="159"/>
    </location>
</feature>
<keyword evidence="5" id="KW-0297">G-protein coupled receptor</keyword>
<dbReference type="Pfam" id="PF00001">
    <property type="entry name" value="7tm_1"/>
    <property type="match status" value="1"/>
</dbReference>
<dbReference type="InterPro" id="IPR017452">
    <property type="entry name" value="GPCR_Rhodpsn_7TM"/>
</dbReference>
<organism evidence="11 12">
    <name type="scientific">Porites evermanni</name>
    <dbReference type="NCBI Taxonomy" id="104178"/>
    <lineage>
        <taxon>Eukaryota</taxon>
        <taxon>Metazoa</taxon>
        <taxon>Cnidaria</taxon>
        <taxon>Anthozoa</taxon>
        <taxon>Hexacorallia</taxon>
        <taxon>Scleractinia</taxon>
        <taxon>Fungiina</taxon>
        <taxon>Poritidae</taxon>
        <taxon>Porites</taxon>
    </lineage>
</organism>
<feature type="transmembrane region" description="Helical" evidence="9">
    <location>
        <begin position="95"/>
        <end position="118"/>
    </location>
</feature>
<feature type="transmembrane region" description="Helical" evidence="9">
    <location>
        <begin position="187"/>
        <end position="205"/>
    </location>
</feature>
<accession>A0ABN8M1A7</accession>
<keyword evidence="12" id="KW-1185">Reference proteome</keyword>
<dbReference type="SUPFAM" id="SSF81321">
    <property type="entry name" value="Family A G protein-coupled receptor-like"/>
    <property type="match status" value="1"/>
</dbReference>
<keyword evidence="8" id="KW-0807">Transducer</keyword>
<feature type="transmembrane region" description="Helical" evidence="9">
    <location>
        <begin position="276"/>
        <end position="299"/>
    </location>
</feature>
<evidence type="ECO:0000256" key="1">
    <source>
        <dbReference type="ARBA" id="ARBA00004651"/>
    </source>
</evidence>
<evidence type="ECO:0000256" key="4">
    <source>
        <dbReference type="ARBA" id="ARBA00022989"/>
    </source>
</evidence>
<comment type="caution">
    <text evidence="11">The sequence shown here is derived from an EMBL/GenBank/DDBJ whole genome shotgun (WGS) entry which is preliminary data.</text>
</comment>
<evidence type="ECO:0000256" key="3">
    <source>
        <dbReference type="ARBA" id="ARBA00022692"/>
    </source>
</evidence>
<keyword evidence="2" id="KW-1003">Cell membrane</keyword>
<keyword evidence="4 9" id="KW-1133">Transmembrane helix</keyword>
<dbReference type="Gene3D" id="1.20.1070.10">
    <property type="entry name" value="Rhodopsin 7-helix transmembrane proteins"/>
    <property type="match status" value="1"/>
</dbReference>
<evidence type="ECO:0000256" key="5">
    <source>
        <dbReference type="ARBA" id="ARBA00023040"/>
    </source>
</evidence>